<evidence type="ECO:0000256" key="4">
    <source>
        <dbReference type="ARBA" id="ARBA00023136"/>
    </source>
</evidence>
<feature type="transmembrane region" description="Helical" evidence="5">
    <location>
        <begin position="155"/>
        <end position="173"/>
    </location>
</feature>
<proteinExistence type="predicted"/>
<dbReference type="InterPro" id="IPR005829">
    <property type="entry name" value="Sugar_transporter_CS"/>
</dbReference>
<dbReference type="PANTHER" id="PTHR24064">
    <property type="entry name" value="SOLUTE CARRIER FAMILY 22 MEMBER"/>
    <property type="match status" value="1"/>
</dbReference>
<dbReference type="Gene3D" id="1.20.1250.20">
    <property type="entry name" value="MFS general substrate transporter like domains"/>
    <property type="match status" value="1"/>
</dbReference>
<comment type="caution">
    <text evidence="7">The sequence shown here is derived from an EMBL/GenBank/DDBJ whole genome shotgun (WGS) entry which is preliminary data.</text>
</comment>
<name>A0A210PRZ2_MIZYE</name>
<keyword evidence="2 5" id="KW-0812">Transmembrane</keyword>
<evidence type="ECO:0000256" key="3">
    <source>
        <dbReference type="ARBA" id="ARBA00022989"/>
    </source>
</evidence>
<evidence type="ECO:0000313" key="7">
    <source>
        <dbReference type="EMBL" id="OWF39251.1"/>
    </source>
</evidence>
<dbReference type="InterPro" id="IPR005828">
    <property type="entry name" value="MFS_sugar_transport-like"/>
</dbReference>
<dbReference type="EMBL" id="NEDP02005536">
    <property type="protein sequence ID" value="OWF39251.1"/>
    <property type="molecule type" value="Genomic_DNA"/>
</dbReference>
<keyword evidence="8" id="KW-1185">Reference proteome</keyword>
<dbReference type="Pfam" id="PF00083">
    <property type="entry name" value="Sugar_tr"/>
    <property type="match status" value="1"/>
</dbReference>
<evidence type="ECO:0000256" key="5">
    <source>
        <dbReference type="SAM" id="Phobius"/>
    </source>
</evidence>
<feature type="transmembrane region" description="Helical" evidence="5">
    <location>
        <begin position="237"/>
        <end position="256"/>
    </location>
</feature>
<gene>
    <name evidence="7" type="ORF">KP79_PYT20742</name>
</gene>
<dbReference type="PROSITE" id="PS00217">
    <property type="entry name" value="SUGAR_TRANSPORT_2"/>
    <property type="match status" value="1"/>
</dbReference>
<accession>A0A210PRZ2</accession>
<protein>
    <submittedName>
        <fullName evidence="7">Solute carrier family 22 member 6-A</fullName>
    </submittedName>
</protein>
<dbReference type="InterPro" id="IPR036259">
    <property type="entry name" value="MFS_trans_sf"/>
</dbReference>
<dbReference type="SUPFAM" id="SSF103473">
    <property type="entry name" value="MFS general substrate transporter"/>
    <property type="match status" value="1"/>
</dbReference>
<dbReference type="InterPro" id="IPR020846">
    <property type="entry name" value="MFS_dom"/>
</dbReference>
<organism evidence="7 8">
    <name type="scientific">Mizuhopecten yessoensis</name>
    <name type="common">Japanese scallop</name>
    <name type="synonym">Patinopecten yessoensis</name>
    <dbReference type="NCBI Taxonomy" id="6573"/>
    <lineage>
        <taxon>Eukaryota</taxon>
        <taxon>Metazoa</taxon>
        <taxon>Spiralia</taxon>
        <taxon>Lophotrochozoa</taxon>
        <taxon>Mollusca</taxon>
        <taxon>Bivalvia</taxon>
        <taxon>Autobranchia</taxon>
        <taxon>Pteriomorphia</taxon>
        <taxon>Pectinida</taxon>
        <taxon>Pectinoidea</taxon>
        <taxon>Pectinidae</taxon>
        <taxon>Mizuhopecten</taxon>
    </lineage>
</organism>
<sequence>MSSTSAYLEGLIDECGGFSKFQFMLFSVVMISKLSPTWSMLMMTFAGAVPDWYCMYETSNRTFANISSVFRTSLNDADFLNSSFQQCQPPANATADKCMEFRFEDNMNTVVNEWTLVCDKDSITSTIITIQMAGLLISGVTAGHMADIIGRKPTFFLSLVIMIILNVCEGFSVSWEMFAILRFFLGFGIGCYLTVFYNFLIEFTPAKFRPMVVAIPSWALCACVFGFVSMWLHDWKYLHFATAILTAPWLLTWWVIPESFRYLVSHNRIDEAEDCIRRMARFNGRPVPDLKRLRFLAEEDMNADEKKYTIKDLVMDRTLLKHSLLLGVGWFSCGYGYYAISFGVQSLSGNLYLNMFLLSAVEVPAQMSNYFLTNKFGRKRTTSGLLLLGGLSGLVVAAAEISDLDIKDQLINGFALAAKLCVASGWASLMLLTTETYPTVVRNIGFGLHNSISRVGAMIAPKIVYLNTYTPGLMYFLFGGVMITSALCILLVLETKGKHMQDLIKKDTEKGNTAPNNELPSIDKMVSDNMKDQNKCEL</sequence>
<dbReference type="GO" id="GO:0022857">
    <property type="term" value="F:transmembrane transporter activity"/>
    <property type="evidence" value="ECO:0007669"/>
    <property type="project" value="InterPro"/>
</dbReference>
<feature type="transmembrane region" description="Helical" evidence="5">
    <location>
        <begin position="414"/>
        <end position="432"/>
    </location>
</feature>
<feature type="transmembrane region" description="Helical" evidence="5">
    <location>
        <begin position="319"/>
        <end position="340"/>
    </location>
</feature>
<evidence type="ECO:0000259" key="6">
    <source>
        <dbReference type="PROSITE" id="PS50850"/>
    </source>
</evidence>
<evidence type="ECO:0000256" key="2">
    <source>
        <dbReference type="ARBA" id="ARBA00022692"/>
    </source>
</evidence>
<dbReference type="PROSITE" id="PS50850">
    <property type="entry name" value="MFS"/>
    <property type="match status" value="1"/>
</dbReference>
<feature type="transmembrane region" description="Helical" evidence="5">
    <location>
        <begin position="179"/>
        <end position="200"/>
    </location>
</feature>
<keyword evidence="4 5" id="KW-0472">Membrane</keyword>
<comment type="subcellular location">
    <subcellularLocation>
        <location evidence="1">Membrane</location>
        <topology evidence="1">Multi-pass membrane protein</topology>
    </subcellularLocation>
</comment>
<reference evidence="7 8" key="1">
    <citation type="journal article" date="2017" name="Nat. Ecol. Evol.">
        <title>Scallop genome provides insights into evolution of bilaterian karyotype and development.</title>
        <authorList>
            <person name="Wang S."/>
            <person name="Zhang J."/>
            <person name="Jiao W."/>
            <person name="Li J."/>
            <person name="Xun X."/>
            <person name="Sun Y."/>
            <person name="Guo X."/>
            <person name="Huan P."/>
            <person name="Dong B."/>
            <person name="Zhang L."/>
            <person name="Hu X."/>
            <person name="Sun X."/>
            <person name="Wang J."/>
            <person name="Zhao C."/>
            <person name="Wang Y."/>
            <person name="Wang D."/>
            <person name="Huang X."/>
            <person name="Wang R."/>
            <person name="Lv J."/>
            <person name="Li Y."/>
            <person name="Zhang Z."/>
            <person name="Liu B."/>
            <person name="Lu W."/>
            <person name="Hui Y."/>
            <person name="Liang J."/>
            <person name="Zhou Z."/>
            <person name="Hou R."/>
            <person name="Li X."/>
            <person name="Liu Y."/>
            <person name="Li H."/>
            <person name="Ning X."/>
            <person name="Lin Y."/>
            <person name="Zhao L."/>
            <person name="Xing Q."/>
            <person name="Dou J."/>
            <person name="Li Y."/>
            <person name="Mao J."/>
            <person name="Guo H."/>
            <person name="Dou H."/>
            <person name="Li T."/>
            <person name="Mu C."/>
            <person name="Jiang W."/>
            <person name="Fu Q."/>
            <person name="Fu X."/>
            <person name="Miao Y."/>
            <person name="Liu J."/>
            <person name="Yu Q."/>
            <person name="Li R."/>
            <person name="Liao H."/>
            <person name="Li X."/>
            <person name="Kong Y."/>
            <person name="Jiang Z."/>
            <person name="Chourrout D."/>
            <person name="Li R."/>
            <person name="Bao Z."/>
        </authorList>
    </citation>
    <scope>NUCLEOTIDE SEQUENCE [LARGE SCALE GENOMIC DNA]</scope>
    <source>
        <strain evidence="7 8">PY_sf001</strain>
    </source>
</reference>
<feature type="domain" description="Major facilitator superfamily (MFS) profile" evidence="6">
    <location>
        <begin position="61"/>
        <end position="497"/>
    </location>
</feature>
<keyword evidence="3 5" id="KW-1133">Transmembrane helix</keyword>
<dbReference type="GO" id="GO:0016020">
    <property type="term" value="C:membrane"/>
    <property type="evidence" value="ECO:0007669"/>
    <property type="project" value="UniProtKB-SubCell"/>
</dbReference>
<feature type="transmembrane region" description="Helical" evidence="5">
    <location>
        <begin position="212"/>
        <end position="231"/>
    </location>
</feature>
<evidence type="ECO:0000256" key="1">
    <source>
        <dbReference type="ARBA" id="ARBA00004141"/>
    </source>
</evidence>
<dbReference type="Proteomes" id="UP000242188">
    <property type="component" value="Unassembled WGS sequence"/>
</dbReference>
<evidence type="ECO:0000313" key="8">
    <source>
        <dbReference type="Proteomes" id="UP000242188"/>
    </source>
</evidence>
<dbReference type="OrthoDB" id="3936150at2759"/>
<dbReference type="AlphaFoldDB" id="A0A210PRZ2"/>
<feature type="transmembrane region" description="Helical" evidence="5">
    <location>
        <begin position="384"/>
        <end position="402"/>
    </location>
</feature>
<feature type="transmembrane region" description="Helical" evidence="5">
    <location>
        <begin position="472"/>
        <end position="493"/>
    </location>
</feature>